<dbReference type="GO" id="GO:0009378">
    <property type="term" value="F:four-way junction helicase activity"/>
    <property type="evidence" value="ECO:0007669"/>
    <property type="project" value="TreeGrafter"/>
</dbReference>
<dbReference type="EMBL" id="PGCJ01000396">
    <property type="protein sequence ID" value="PLW29864.1"/>
    <property type="molecule type" value="Genomic_DNA"/>
</dbReference>
<keyword evidence="2" id="KW-0238">DNA-binding</keyword>
<comment type="similarity">
    <text evidence="1">Belongs to the helicase family. RecQ subfamily.</text>
</comment>
<gene>
    <name evidence="7" type="ORF">PCANC_22534</name>
</gene>
<dbReference type="PANTHER" id="PTHR13710:SF105">
    <property type="entry name" value="ATP-DEPENDENT DNA HELICASE Q1"/>
    <property type="match status" value="1"/>
</dbReference>
<evidence type="ECO:0000259" key="6">
    <source>
        <dbReference type="PROSITE" id="PS51192"/>
    </source>
</evidence>
<comment type="caution">
    <text evidence="7">The sequence shown here is derived from an EMBL/GenBank/DDBJ whole genome shotgun (WGS) entry which is preliminary data.</text>
</comment>
<dbReference type="SUPFAM" id="SSF52540">
    <property type="entry name" value="P-loop containing nucleoside triphosphate hydrolases"/>
    <property type="match status" value="1"/>
</dbReference>
<protein>
    <recommendedName>
        <fullName evidence="5">DNA 3'-5' helicase</fullName>
        <ecNumber evidence="5">5.6.2.4</ecNumber>
    </recommendedName>
</protein>
<dbReference type="InterPro" id="IPR011545">
    <property type="entry name" value="DEAD/DEAH_box_helicase_dom"/>
</dbReference>
<dbReference type="InterPro" id="IPR014001">
    <property type="entry name" value="Helicase_ATP-bd"/>
</dbReference>
<evidence type="ECO:0000256" key="1">
    <source>
        <dbReference type="ARBA" id="ARBA00005446"/>
    </source>
</evidence>
<dbReference type="AlphaFoldDB" id="A0A2N5TWM1"/>
<sequence length="227" mass="25644">MPRKKMKQGNQANLAQRILNLDNYDLAKTIADDARACYPINQPSKSLQIKAVMHLVRLKNMFVMAGTGFGKSCVPELYVHLFVKSSKPVVLVLNPLDALGDNQVQEKITQKFTAINLKKLTFNRRVADEVLRGTYNFVYLSPKIFLNNEIWGLVASGKAKKSSAHKRHQDKALFWPSYGDMGSRLMATESLPLLMLSATCQPLAVKAIWKCLQIPKENMRFIYAELT</sequence>
<dbReference type="GO" id="GO:0005694">
    <property type="term" value="C:chromosome"/>
    <property type="evidence" value="ECO:0007669"/>
    <property type="project" value="TreeGrafter"/>
</dbReference>
<evidence type="ECO:0000313" key="8">
    <source>
        <dbReference type="Proteomes" id="UP000235388"/>
    </source>
</evidence>
<keyword evidence="3" id="KW-0413">Isomerase</keyword>
<comment type="catalytic activity">
    <reaction evidence="4">
        <text>Couples ATP hydrolysis with the unwinding of duplex DNA by translocating in the 3'-5' direction.</text>
        <dbReference type="EC" id="5.6.2.4"/>
    </reaction>
</comment>
<evidence type="ECO:0000256" key="5">
    <source>
        <dbReference type="ARBA" id="ARBA00034808"/>
    </source>
</evidence>
<name>A0A2N5TWM1_9BASI</name>
<evidence type="ECO:0000256" key="3">
    <source>
        <dbReference type="ARBA" id="ARBA00023235"/>
    </source>
</evidence>
<reference evidence="7 8" key="1">
    <citation type="submission" date="2017-11" db="EMBL/GenBank/DDBJ databases">
        <title>De novo assembly and phasing of dikaryotic genomes from two isolates of Puccinia coronata f. sp. avenae, the causal agent of oat crown rust.</title>
        <authorList>
            <person name="Miller M.E."/>
            <person name="Zhang Y."/>
            <person name="Omidvar V."/>
            <person name="Sperschneider J."/>
            <person name="Schwessinger B."/>
            <person name="Raley C."/>
            <person name="Palmer J.M."/>
            <person name="Garnica D."/>
            <person name="Upadhyaya N."/>
            <person name="Rathjen J."/>
            <person name="Taylor J.M."/>
            <person name="Park R.F."/>
            <person name="Dodds P.N."/>
            <person name="Hirsch C.D."/>
            <person name="Kianian S.F."/>
            <person name="Figueroa M."/>
        </authorList>
    </citation>
    <scope>NUCLEOTIDE SEQUENCE [LARGE SCALE GENOMIC DNA]</scope>
    <source>
        <strain evidence="7">12NC29</strain>
    </source>
</reference>
<dbReference type="GO" id="GO:0043138">
    <property type="term" value="F:3'-5' DNA helicase activity"/>
    <property type="evidence" value="ECO:0007669"/>
    <property type="project" value="UniProtKB-EC"/>
</dbReference>
<dbReference type="PANTHER" id="PTHR13710">
    <property type="entry name" value="DNA HELICASE RECQ FAMILY MEMBER"/>
    <property type="match status" value="1"/>
</dbReference>
<dbReference type="EC" id="5.6.2.4" evidence="5"/>
<dbReference type="GO" id="GO:0005524">
    <property type="term" value="F:ATP binding"/>
    <property type="evidence" value="ECO:0007669"/>
    <property type="project" value="InterPro"/>
</dbReference>
<dbReference type="InterPro" id="IPR027417">
    <property type="entry name" value="P-loop_NTPase"/>
</dbReference>
<dbReference type="STRING" id="200324.A0A2N5TWM1"/>
<organism evidence="7 8">
    <name type="scientific">Puccinia coronata f. sp. avenae</name>
    <dbReference type="NCBI Taxonomy" id="200324"/>
    <lineage>
        <taxon>Eukaryota</taxon>
        <taxon>Fungi</taxon>
        <taxon>Dikarya</taxon>
        <taxon>Basidiomycota</taxon>
        <taxon>Pucciniomycotina</taxon>
        <taxon>Pucciniomycetes</taxon>
        <taxon>Pucciniales</taxon>
        <taxon>Pucciniaceae</taxon>
        <taxon>Puccinia</taxon>
    </lineage>
</organism>
<evidence type="ECO:0000256" key="2">
    <source>
        <dbReference type="ARBA" id="ARBA00023125"/>
    </source>
</evidence>
<evidence type="ECO:0000313" key="7">
    <source>
        <dbReference type="EMBL" id="PLW29864.1"/>
    </source>
</evidence>
<dbReference type="Pfam" id="PF00270">
    <property type="entry name" value="DEAD"/>
    <property type="match status" value="1"/>
</dbReference>
<evidence type="ECO:0000256" key="4">
    <source>
        <dbReference type="ARBA" id="ARBA00034617"/>
    </source>
</evidence>
<dbReference type="Proteomes" id="UP000235388">
    <property type="component" value="Unassembled WGS sequence"/>
</dbReference>
<accession>A0A2N5TWM1</accession>
<dbReference type="GO" id="GO:0005737">
    <property type="term" value="C:cytoplasm"/>
    <property type="evidence" value="ECO:0007669"/>
    <property type="project" value="TreeGrafter"/>
</dbReference>
<dbReference type="OrthoDB" id="10261556at2759"/>
<keyword evidence="8" id="KW-1185">Reference proteome</keyword>
<proteinExistence type="inferred from homology"/>
<feature type="domain" description="Helicase ATP-binding" evidence="6">
    <location>
        <begin position="52"/>
        <end position="218"/>
    </location>
</feature>
<dbReference type="GO" id="GO:0003677">
    <property type="term" value="F:DNA binding"/>
    <property type="evidence" value="ECO:0007669"/>
    <property type="project" value="UniProtKB-KW"/>
</dbReference>
<dbReference type="GO" id="GO:0000724">
    <property type="term" value="P:double-strand break repair via homologous recombination"/>
    <property type="evidence" value="ECO:0007669"/>
    <property type="project" value="TreeGrafter"/>
</dbReference>
<dbReference type="PROSITE" id="PS51192">
    <property type="entry name" value="HELICASE_ATP_BIND_1"/>
    <property type="match status" value="1"/>
</dbReference>
<dbReference type="Gene3D" id="3.40.50.300">
    <property type="entry name" value="P-loop containing nucleotide triphosphate hydrolases"/>
    <property type="match status" value="1"/>
</dbReference>